<dbReference type="CDD" id="cd01948">
    <property type="entry name" value="EAL"/>
    <property type="match status" value="1"/>
</dbReference>
<dbReference type="Gene3D" id="3.20.20.450">
    <property type="entry name" value="EAL domain"/>
    <property type="match status" value="1"/>
</dbReference>
<dbReference type="Pfam" id="PF00990">
    <property type="entry name" value="GGDEF"/>
    <property type="match status" value="1"/>
</dbReference>
<keyword evidence="1" id="KW-0472">Membrane</keyword>
<gene>
    <name evidence="4" type="ORF">CN311_14155</name>
</gene>
<dbReference type="InterPro" id="IPR000160">
    <property type="entry name" value="GGDEF_dom"/>
</dbReference>
<accession>A0A2A6FEY6</accession>
<dbReference type="NCBIfam" id="TIGR00254">
    <property type="entry name" value="GGDEF"/>
    <property type="match status" value="1"/>
</dbReference>
<dbReference type="SMART" id="SM00052">
    <property type="entry name" value="EAL"/>
    <property type="match status" value="1"/>
</dbReference>
<organism evidence="4 5">
    <name type="scientific">Mesorhizobium sanjuanii</name>
    <dbReference type="NCBI Taxonomy" id="2037900"/>
    <lineage>
        <taxon>Bacteria</taxon>
        <taxon>Pseudomonadati</taxon>
        <taxon>Pseudomonadota</taxon>
        <taxon>Alphaproteobacteria</taxon>
        <taxon>Hyphomicrobiales</taxon>
        <taxon>Phyllobacteriaceae</taxon>
        <taxon>Mesorhizobium</taxon>
    </lineage>
</organism>
<keyword evidence="5" id="KW-1185">Reference proteome</keyword>
<comment type="caution">
    <text evidence="4">The sequence shown here is derived from an EMBL/GenBank/DDBJ whole genome shotgun (WGS) entry which is preliminary data.</text>
</comment>
<feature type="transmembrane region" description="Helical" evidence="1">
    <location>
        <begin position="49"/>
        <end position="72"/>
    </location>
</feature>
<dbReference type="SUPFAM" id="SSF141868">
    <property type="entry name" value="EAL domain-like"/>
    <property type="match status" value="1"/>
</dbReference>
<reference evidence="4 5" key="1">
    <citation type="submission" date="2017-09" db="EMBL/GenBank/DDBJ databases">
        <title>Mesorhizobum sanjuanii sp. nov. isolated from nodules of Lotus tenuis in saline-alkaline lowlands of Flooding Pampa.</title>
        <authorList>
            <person name="Sannazzaro A.I."/>
            <person name="Torres Tejerizo G.A."/>
            <person name="Fontana F."/>
            <person name="Cumpa Velazquez L.M."/>
            <person name="Hansen L."/>
            <person name="Pistorio M."/>
            <person name="Estrella M.J."/>
        </authorList>
    </citation>
    <scope>NUCLEOTIDE SEQUENCE [LARGE SCALE GENOMIC DNA]</scope>
    <source>
        <strain evidence="4 5">BSA136</strain>
    </source>
</reference>
<dbReference type="InterPro" id="IPR043128">
    <property type="entry name" value="Rev_trsase/Diguanyl_cyclase"/>
</dbReference>
<dbReference type="InterPro" id="IPR029787">
    <property type="entry name" value="Nucleotide_cyclase"/>
</dbReference>
<dbReference type="GO" id="GO:0071111">
    <property type="term" value="F:cyclic-guanylate-specific phosphodiesterase activity"/>
    <property type="evidence" value="ECO:0007669"/>
    <property type="project" value="InterPro"/>
</dbReference>
<feature type="domain" description="GGDEF" evidence="3">
    <location>
        <begin position="113"/>
        <end position="246"/>
    </location>
</feature>
<sequence>MAAAGNPTRTPIFRLLTIASSGIGSFILGLWGLRFGFGDSLAGMQTGTMIAIIAALCALASAGAALSFFAGVDESADYVFKETHLDKLTGLLARPAMVGRIADAASATMKTGEPVFLIDIDIDRFKQINDAIGYSQGDELISAFTSRLKASMPEGAVIGRIGAGEFAVLITDRQIEGSLESAVEKLIEKMMEPYQLGSHLQSVSLSVGIVAMPKDGVDPVLVLRRSNLALQNARASGVGNWSVFHSDMGQVADYRQWIESELHIAFDRGDFDLHYQPQLDLPSGRIVGYEALIRWRHPERGMIAPMEFIPIAEETGMIGPIGEWVLRKACSDARHLPEDCFVAVNISPVQFMTKDFVGIVRDTMTSTGIRPSRLELEVTETAMMQDRDRAATILRQLAEMGISVAVDDFGTGYSNLSYLIDFSFGKLKIDRSFVSRIDTDSSSGAVVSTIVGLSRALGVSIIAEGVETENQATLLRAAGCEVVQGFLYGRPEPLKIELGEALAIHDIRERRVANLH</sequence>
<dbReference type="PROSITE" id="PS50887">
    <property type="entry name" value="GGDEF"/>
    <property type="match status" value="1"/>
</dbReference>
<keyword evidence="1" id="KW-1133">Transmembrane helix</keyword>
<name>A0A2A6FEY6_9HYPH</name>
<dbReference type="Pfam" id="PF00563">
    <property type="entry name" value="EAL"/>
    <property type="match status" value="1"/>
</dbReference>
<feature type="domain" description="EAL" evidence="2">
    <location>
        <begin position="255"/>
        <end position="505"/>
    </location>
</feature>
<dbReference type="RefSeq" id="WP_097574367.1">
    <property type="nucleotide sequence ID" value="NZ_NWQG01000083.1"/>
</dbReference>
<proteinExistence type="predicted"/>
<dbReference type="PANTHER" id="PTHR33121">
    <property type="entry name" value="CYCLIC DI-GMP PHOSPHODIESTERASE PDEF"/>
    <property type="match status" value="1"/>
</dbReference>
<dbReference type="InterPro" id="IPR050706">
    <property type="entry name" value="Cyclic-di-GMP_PDE-like"/>
</dbReference>
<dbReference type="Gene3D" id="3.30.70.270">
    <property type="match status" value="1"/>
</dbReference>
<keyword evidence="1" id="KW-0812">Transmembrane</keyword>
<feature type="transmembrane region" description="Helical" evidence="1">
    <location>
        <begin position="12"/>
        <end position="37"/>
    </location>
</feature>
<dbReference type="SUPFAM" id="SSF55073">
    <property type="entry name" value="Nucleotide cyclase"/>
    <property type="match status" value="1"/>
</dbReference>
<dbReference type="InterPro" id="IPR001633">
    <property type="entry name" value="EAL_dom"/>
</dbReference>
<dbReference type="AlphaFoldDB" id="A0A2A6FEY6"/>
<dbReference type="SMART" id="SM00267">
    <property type="entry name" value="GGDEF"/>
    <property type="match status" value="1"/>
</dbReference>
<evidence type="ECO:0000313" key="5">
    <source>
        <dbReference type="Proteomes" id="UP000219182"/>
    </source>
</evidence>
<evidence type="ECO:0000259" key="2">
    <source>
        <dbReference type="PROSITE" id="PS50883"/>
    </source>
</evidence>
<dbReference type="EMBL" id="NWQG01000083">
    <property type="protein sequence ID" value="PDQ20414.1"/>
    <property type="molecule type" value="Genomic_DNA"/>
</dbReference>
<dbReference type="Proteomes" id="UP000219182">
    <property type="component" value="Unassembled WGS sequence"/>
</dbReference>
<evidence type="ECO:0000259" key="3">
    <source>
        <dbReference type="PROSITE" id="PS50887"/>
    </source>
</evidence>
<dbReference type="InterPro" id="IPR035919">
    <property type="entry name" value="EAL_sf"/>
</dbReference>
<protein>
    <submittedName>
        <fullName evidence="4">GGDEF-domain containing protein</fullName>
    </submittedName>
</protein>
<evidence type="ECO:0000256" key="1">
    <source>
        <dbReference type="SAM" id="Phobius"/>
    </source>
</evidence>
<dbReference type="PANTHER" id="PTHR33121:SF70">
    <property type="entry name" value="SIGNALING PROTEIN YKOW"/>
    <property type="match status" value="1"/>
</dbReference>
<evidence type="ECO:0000313" key="4">
    <source>
        <dbReference type="EMBL" id="PDQ20414.1"/>
    </source>
</evidence>
<dbReference type="PROSITE" id="PS50883">
    <property type="entry name" value="EAL"/>
    <property type="match status" value="1"/>
</dbReference>
<dbReference type="CDD" id="cd01949">
    <property type="entry name" value="GGDEF"/>
    <property type="match status" value="1"/>
</dbReference>